<gene>
    <name evidence="1" type="ORF">GTHE00462_LOCUS6885</name>
</gene>
<name>A0A7S4JPY4_GUITH</name>
<organism evidence="1">
    <name type="scientific">Guillardia theta</name>
    <name type="common">Cryptophyte</name>
    <name type="synonym">Cryptomonas phi</name>
    <dbReference type="NCBI Taxonomy" id="55529"/>
    <lineage>
        <taxon>Eukaryota</taxon>
        <taxon>Cryptophyceae</taxon>
        <taxon>Pyrenomonadales</taxon>
        <taxon>Geminigeraceae</taxon>
        <taxon>Guillardia</taxon>
    </lineage>
</organism>
<evidence type="ECO:0000313" key="1">
    <source>
        <dbReference type="EMBL" id="CAE2270571.1"/>
    </source>
</evidence>
<proteinExistence type="predicted"/>
<sequence length="380" mass="43098">MVLCSCIPWTLKKQREQVKDSEEKDGDEANWQPLSDYLSASEMQILGQLASRVRVMLDPSMPATLHGTSRVQKGVPLAIVNPNAPDKRYVILHELMHHQLDELGCPSLCCTLQGREPPADSWLRRTQFQIFVRGLLVQLWELIQHSRFNSMIDRVFRCGPQSARDGEYRGYINRNLLPTYGMCRSDGHVSIKKVAVAAHVATVFLECSQEMRKEFLEYVKYKYLDWEEIIELGKHICSCIHPCDVEFLKLSSKELNTIMYSMLDDLKLVLESLDLRMNVEVGEIRPLKVKFNQRCSTAVNIDFVNPSKTSSSMVSAGGFGGRFGFDTRQRKEDEGAAVGSREGDWRSGGLTWGKKSKNSVCCIETMGRSQRVILRCACCS</sequence>
<reference evidence="1" key="1">
    <citation type="submission" date="2021-01" db="EMBL/GenBank/DDBJ databases">
        <authorList>
            <person name="Corre E."/>
            <person name="Pelletier E."/>
            <person name="Niang G."/>
            <person name="Scheremetjew M."/>
            <person name="Finn R."/>
            <person name="Kale V."/>
            <person name="Holt S."/>
            <person name="Cochrane G."/>
            <person name="Meng A."/>
            <person name="Brown T."/>
            <person name="Cohen L."/>
        </authorList>
    </citation>
    <scope>NUCLEOTIDE SEQUENCE</scope>
    <source>
        <strain evidence="1">CCMP 2712</strain>
    </source>
</reference>
<protein>
    <submittedName>
        <fullName evidence="1">Uncharacterized protein</fullName>
    </submittedName>
</protein>
<accession>A0A7S4JPY4</accession>
<dbReference type="EMBL" id="HBKN01008775">
    <property type="protein sequence ID" value="CAE2270571.1"/>
    <property type="molecule type" value="Transcribed_RNA"/>
</dbReference>
<dbReference type="AlphaFoldDB" id="A0A7S4JPY4"/>